<dbReference type="SUPFAM" id="SSF47384">
    <property type="entry name" value="Homodimeric domain of signal transducing histidine kinase"/>
    <property type="match status" value="1"/>
</dbReference>
<dbReference type="AlphaFoldDB" id="A0AA51X3S9"/>
<feature type="coiled-coil region" evidence="1">
    <location>
        <begin position="190"/>
        <end position="228"/>
    </location>
</feature>
<feature type="domain" description="MASE2" evidence="3">
    <location>
        <begin position="20"/>
        <end position="104"/>
    </location>
</feature>
<organism evidence="4">
    <name type="scientific">Marivirga arenosa</name>
    <dbReference type="NCBI Taxonomy" id="3059076"/>
    <lineage>
        <taxon>Bacteria</taxon>
        <taxon>Pseudomonadati</taxon>
        <taxon>Bacteroidota</taxon>
        <taxon>Cytophagia</taxon>
        <taxon>Cytophagales</taxon>
        <taxon>Marivirgaceae</taxon>
        <taxon>Marivirga</taxon>
    </lineage>
</organism>
<dbReference type="KEGG" id="marp:QYS47_32390"/>
<dbReference type="GO" id="GO:0000155">
    <property type="term" value="F:phosphorelay sensor kinase activity"/>
    <property type="evidence" value="ECO:0007669"/>
    <property type="project" value="InterPro"/>
</dbReference>
<name>A0AA51X3S9_9BACT</name>
<dbReference type="InterPro" id="IPR007894">
    <property type="entry name" value="MASE2"/>
</dbReference>
<protein>
    <submittedName>
        <fullName evidence="4">MASE2 domain-containing protein</fullName>
    </submittedName>
</protein>
<feature type="transmembrane region" description="Helical" evidence="2">
    <location>
        <begin position="124"/>
        <end position="143"/>
    </location>
</feature>
<feature type="transmembrane region" description="Helical" evidence="2">
    <location>
        <begin position="149"/>
        <end position="172"/>
    </location>
</feature>
<keyword evidence="2" id="KW-0472">Membrane</keyword>
<feature type="transmembrane region" description="Helical" evidence="2">
    <location>
        <begin position="86"/>
        <end position="112"/>
    </location>
</feature>
<dbReference type="Pfam" id="PF05230">
    <property type="entry name" value="MASE2"/>
    <property type="match status" value="1"/>
</dbReference>
<accession>A0AA51X3S9</accession>
<keyword evidence="2" id="KW-0812">Transmembrane</keyword>
<feature type="transmembrane region" description="Helical" evidence="2">
    <location>
        <begin position="20"/>
        <end position="39"/>
    </location>
</feature>
<proteinExistence type="predicted"/>
<dbReference type="InterPro" id="IPR036097">
    <property type="entry name" value="HisK_dim/P_sf"/>
</dbReference>
<evidence type="ECO:0000256" key="1">
    <source>
        <dbReference type="SAM" id="Coils"/>
    </source>
</evidence>
<dbReference type="RefSeq" id="WP_322346000.1">
    <property type="nucleotide sequence ID" value="NZ_CP129968.2"/>
</dbReference>
<feature type="transmembrane region" description="Helical" evidence="2">
    <location>
        <begin position="46"/>
        <end position="66"/>
    </location>
</feature>
<sequence length="316" mass="36789">MLILKNIWNDCDYFGRASLLFRYAGYIFLAIYLFLYLHISNNSFNSLHIFTAVVAVVLPYLLFHYYVKNNNDKGIGIRQNLFDFFFIGWIIGLIHLPYIPTVIFSLGIICNYVAARGFHKLHRILLIPTGYLFTLPFVGFSIQENTPDIMIHLALSYAIIHFLSTAYISYTFSKTMQLINKKVTIQQKEILAQSEELKSLNDTLQSLNNHLEEKVHERTKELERKNEKLAEYTFINGHQLRAPVATMLGLCNLMEYSKEVEEKELLINKLTNEVKLLDITIKEIRLKLETDQVIVDKVKKVETEHSHFEKFKDSVA</sequence>
<keyword evidence="1" id="KW-0175">Coiled coil</keyword>
<gene>
    <name evidence="4" type="ORF">QYS47_32390</name>
</gene>
<dbReference type="EMBL" id="CP129968">
    <property type="protein sequence ID" value="WNB16952.1"/>
    <property type="molecule type" value="Genomic_DNA"/>
</dbReference>
<evidence type="ECO:0000313" key="4">
    <source>
        <dbReference type="EMBL" id="WNB16952.1"/>
    </source>
</evidence>
<feature type="coiled-coil region" evidence="1">
    <location>
        <begin position="253"/>
        <end position="287"/>
    </location>
</feature>
<evidence type="ECO:0000256" key="2">
    <source>
        <dbReference type="SAM" id="Phobius"/>
    </source>
</evidence>
<evidence type="ECO:0000259" key="3">
    <source>
        <dbReference type="Pfam" id="PF05230"/>
    </source>
</evidence>
<dbReference type="Proteomes" id="UP001232019">
    <property type="component" value="Chromosome"/>
</dbReference>
<reference evidence="4" key="1">
    <citation type="submission" date="2023-08" db="EMBL/GenBank/DDBJ databases">
        <title>Comparative genomics and taxonomic characterization of three novel marine species of genus Marivirga.</title>
        <authorList>
            <person name="Muhammad N."/>
            <person name="Kim S.-G."/>
        </authorList>
    </citation>
    <scope>NUCLEOTIDE SEQUENCE</scope>
    <source>
        <strain evidence="4">BKB1-2</strain>
    </source>
</reference>
<keyword evidence="2" id="KW-1133">Transmembrane helix</keyword>